<dbReference type="EMBL" id="JBHMAJ010000006">
    <property type="protein sequence ID" value="MFB9824246.1"/>
    <property type="molecule type" value="Genomic_DNA"/>
</dbReference>
<dbReference type="Proteomes" id="UP001589595">
    <property type="component" value="Unassembled WGS sequence"/>
</dbReference>
<dbReference type="GeneID" id="67209920"/>
<dbReference type="GO" id="GO:0016757">
    <property type="term" value="F:glycosyltransferase activity"/>
    <property type="evidence" value="ECO:0007669"/>
    <property type="project" value="UniProtKB-KW"/>
</dbReference>
<dbReference type="PANTHER" id="PTHR45947:SF15">
    <property type="entry name" value="TEICHURONIC ACID BIOSYNTHESIS GLYCOSYLTRANSFERASE TUAC-RELATED"/>
    <property type="match status" value="1"/>
</dbReference>
<dbReference type="InterPro" id="IPR001296">
    <property type="entry name" value="Glyco_trans_1"/>
</dbReference>
<sequence>MSNVLIFTPRYTPQSGGSSVYFSNLVNDLSGNHTFYVITFINKYEKIIATSDDVTVYRIIPRYKSLPGILRLFIESILSFLCFLWLSKETQVAHVHASSYATPGITLAAILTRTPILYDCRDEMFSPRLVKLGRTPYWFSCAENVDNILVENGVPKDRIVRIPVVNPPYVKEEYSGIAQPDDEIFNVIFIGRLIKEKGAHLLIEAFEDFVECHPDSCLTLIGDDPIGDISSLIKESSLDEELVCTGEIEHREVIRELDKSNILVLPSNDEALPRVIIESFSVGVPVIATEVGSIPDLVDDGENGILIGQTKDEIKDALKDVYASPELLYEMSQTAKASSEEWSWQTVNKRLDNIYETVAEN</sequence>
<dbReference type="CDD" id="cd03801">
    <property type="entry name" value="GT4_PimA-like"/>
    <property type="match status" value="1"/>
</dbReference>
<evidence type="ECO:0000313" key="2">
    <source>
        <dbReference type="EMBL" id="MFB9824246.1"/>
    </source>
</evidence>
<gene>
    <name evidence="2" type="ORF">ACFFOL_08705</name>
</gene>
<dbReference type="PANTHER" id="PTHR45947">
    <property type="entry name" value="SULFOQUINOVOSYL TRANSFERASE SQD2"/>
    <property type="match status" value="1"/>
</dbReference>
<feature type="domain" description="Glycosyl transferase family 1" evidence="1">
    <location>
        <begin position="176"/>
        <end position="336"/>
    </location>
</feature>
<proteinExistence type="predicted"/>
<evidence type="ECO:0000259" key="1">
    <source>
        <dbReference type="Pfam" id="PF00534"/>
    </source>
</evidence>
<organism evidence="2 3">
    <name type="scientific">Halobaculum roseum</name>
    <dbReference type="NCBI Taxonomy" id="2175149"/>
    <lineage>
        <taxon>Archaea</taxon>
        <taxon>Methanobacteriati</taxon>
        <taxon>Methanobacteriota</taxon>
        <taxon>Stenosarchaea group</taxon>
        <taxon>Halobacteria</taxon>
        <taxon>Halobacteriales</taxon>
        <taxon>Haloferacaceae</taxon>
        <taxon>Halobaculum</taxon>
    </lineage>
</organism>
<keyword evidence="2" id="KW-0808">Transferase</keyword>
<dbReference type="RefSeq" id="WP_222922605.1">
    <property type="nucleotide sequence ID" value="NZ_CP082286.1"/>
</dbReference>
<accession>A0ABD5MQF0</accession>
<comment type="caution">
    <text evidence="2">The sequence shown here is derived from an EMBL/GenBank/DDBJ whole genome shotgun (WGS) entry which is preliminary data.</text>
</comment>
<dbReference type="EC" id="2.4.-.-" evidence="2"/>
<protein>
    <submittedName>
        <fullName evidence="2">Glycosyltransferase family 4 protein</fullName>
        <ecNumber evidence="2">2.4.-.-</ecNumber>
    </submittedName>
</protein>
<keyword evidence="3" id="KW-1185">Reference proteome</keyword>
<dbReference type="SUPFAM" id="SSF53756">
    <property type="entry name" value="UDP-Glycosyltransferase/glycogen phosphorylase"/>
    <property type="match status" value="1"/>
</dbReference>
<dbReference type="InterPro" id="IPR050194">
    <property type="entry name" value="Glycosyltransferase_grp1"/>
</dbReference>
<evidence type="ECO:0000313" key="3">
    <source>
        <dbReference type="Proteomes" id="UP001589595"/>
    </source>
</evidence>
<dbReference type="Pfam" id="PF00534">
    <property type="entry name" value="Glycos_transf_1"/>
    <property type="match status" value="1"/>
</dbReference>
<dbReference type="AlphaFoldDB" id="A0ABD5MQF0"/>
<reference evidence="2" key="1">
    <citation type="submission" date="2024-09" db="EMBL/GenBank/DDBJ databases">
        <authorList>
            <person name="Sun Q."/>
        </authorList>
    </citation>
    <scope>NUCLEOTIDE SEQUENCE [LARGE SCALE GENOMIC DNA]</scope>
    <source>
        <strain evidence="2">JCM 31273</strain>
    </source>
</reference>
<name>A0ABD5MQF0_9EURY</name>
<keyword evidence="2" id="KW-0328">Glycosyltransferase</keyword>
<dbReference type="Gene3D" id="3.40.50.2000">
    <property type="entry name" value="Glycogen Phosphorylase B"/>
    <property type="match status" value="2"/>
</dbReference>